<organism evidence="1 2">
    <name type="scientific">Intoshia linei</name>
    <dbReference type="NCBI Taxonomy" id="1819745"/>
    <lineage>
        <taxon>Eukaryota</taxon>
        <taxon>Metazoa</taxon>
        <taxon>Spiralia</taxon>
        <taxon>Lophotrochozoa</taxon>
        <taxon>Mesozoa</taxon>
        <taxon>Orthonectida</taxon>
        <taxon>Rhopaluridae</taxon>
        <taxon>Intoshia</taxon>
    </lineage>
</organism>
<name>A0A177B7A9_9BILA</name>
<evidence type="ECO:0000313" key="1">
    <source>
        <dbReference type="EMBL" id="OAF70125.1"/>
    </source>
</evidence>
<proteinExistence type="predicted"/>
<gene>
    <name evidence="1" type="ORF">A3Q56_02112</name>
</gene>
<accession>A0A177B7A9</accession>
<dbReference type="AlphaFoldDB" id="A0A177B7A9"/>
<evidence type="ECO:0000313" key="2">
    <source>
        <dbReference type="Proteomes" id="UP000078046"/>
    </source>
</evidence>
<dbReference type="Proteomes" id="UP000078046">
    <property type="component" value="Unassembled WGS sequence"/>
</dbReference>
<dbReference type="EMBL" id="LWCA01000185">
    <property type="protein sequence ID" value="OAF70125.1"/>
    <property type="molecule type" value="Genomic_DNA"/>
</dbReference>
<protein>
    <submittedName>
        <fullName evidence="1">Uncharacterized protein</fullName>
    </submittedName>
</protein>
<reference evidence="1 2" key="1">
    <citation type="submission" date="2016-04" db="EMBL/GenBank/DDBJ databases">
        <title>The genome of Intoshia linei affirms orthonectids as highly simplified spiralians.</title>
        <authorList>
            <person name="Mikhailov K.V."/>
            <person name="Slusarev G.S."/>
            <person name="Nikitin M.A."/>
            <person name="Logacheva M.D."/>
            <person name="Penin A."/>
            <person name="Aleoshin V."/>
            <person name="Panchin Y.V."/>
        </authorList>
    </citation>
    <scope>NUCLEOTIDE SEQUENCE [LARGE SCALE GENOMIC DNA]</scope>
    <source>
        <strain evidence="1">Intl2013</strain>
        <tissue evidence="1">Whole animal</tissue>
    </source>
</reference>
<sequence length="114" mass="13459">MKQILKKYKIINIQLRPEFPIEGLYGSRNIIEKLKYRKYGIPNRAVLCKKRDKCKQDINVSKIHSIIYPNAPCSTPKSPHNQEMTMIKLNNKIDRIISNDKKTNVDKKIFFLKK</sequence>
<keyword evidence="2" id="KW-1185">Reference proteome</keyword>
<comment type="caution">
    <text evidence="1">The sequence shown here is derived from an EMBL/GenBank/DDBJ whole genome shotgun (WGS) entry which is preliminary data.</text>
</comment>